<dbReference type="Pfam" id="PF13483">
    <property type="entry name" value="Lactamase_B_3"/>
    <property type="match status" value="1"/>
</dbReference>
<protein>
    <submittedName>
        <fullName evidence="2">MBL fold metallo-hydrolase</fullName>
    </submittedName>
</protein>
<dbReference type="RefSeq" id="WP_281893239.1">
    <property type="nucleotide sequence ID" value="NZ_BSDI01000006.1"/>
</dbReference>
<evidence type="ECO:0000313" key="2">
    <source>
        <dbReference type="EMBL" id="GLH96100.1"/>
    </source>
</evidence>
<dbReference type="InterPro" id="IPR050114">
    <property type="entry name" value="UPF0173_UPF0282_UlaG_hydrolase"/>
</dbReference>
<dbReference type="PANTHER" id="PTHR43546:SF3">
    <property type="entry name" value="UPF0173 METAL-DEPENDENT HYDROLASE MJ1163"/>
    <property type="match status" value="1"/>
</dbReference>
<reference evidence="2" key="1">
    <citation type="submission" date="2022-12" db="EMBL/GenBank/DDBJ databases">
        <title>New Phytohabitans aurantiacus sp. RD004123 nov., an actinomycete isolated from soil.</title>
        <authorList>
            <person name="Triningsih D.W."/>
            <person name="Harunari E."/>
            <person name="Igarashi Y."/>
        </authorList>
    </citation>
    <scope>NUCLEOTIDE SEQUENCE</scope>
    <source>
        <strain evidence="2">RD004123</strain>
    </source>
</reference>
<dbReference type="SUPFAM" id="SSF56281">
    <property type="entry name" value="Metallo-hydrolase/oxidoreductase"/>
    <property type="match status" value="1"/>
</dbReference>
<dbReference type="InterPro" id="IPR001279">
    <property type="entry name" value="Metallo-B-lactamas"/>
</dbReference>
<accession>A0ABQ5QN40</accession>
<organism evidence="2 3">
    <name type="scientific">Phytohabitans aurantiacus</name>
    <dbReference type="NCBI Taxonomy" id="3016789"/>
    <lineage>
        <taxon>Bacteria</taxon>
        <taxon>Bacillati</taxon>
        <taxon>Actinomycetota</taxon>
        <taxon>Actinomycetes</taxon>
        <taxon>Micromonosporales</taxon>
        <taxon>Micromonosporaceae</taxon>
    </lineage>
</organism>
<dbReference type="InterPro" id="IPR036866">
    <property type="entry name" value="RibonucZ/Hydroxyglut_hydro"/>
</dbReference>
<name>A0ABQ5QN40_9ACTN</name>
<dbReference type="PANTHER" id="PTHR43546">
    <property type="entry name" value="UPF0173 METAL-DEPENDENT HYDROLASE MJ1163-RELATED"/>
    <property type="match status" value="1"/>
</dbReference>
<evidence type="ECO:0000313" key="3">
    <source>
        <dbReference type="Proteomes" id="UP001144280"/>
    </source>
</evidence>
<dbReference type="Gene3D" id="3.60.15.10">
    <property type="entry name" value="Ribonuclease Z/Hydroxyacylglutathione hydrolase-like"/>
    <property type="match status" value="1"/>
</dbReference>
<dbReference type="EMBL" id="BSDI01000006">
    <property type="protein sequence ID" value="GLH96100.1"/>
    <property type="molecule type" value="Genomic_DNA"/>
</dbReference>
<sequence length="204" mass="21988">MRLIKYTHACVRLERDGGQLLIDPGIWTEDEAFTNASAVLVTHEHADHIDADRLAAARSANPSLPVYAPAGVAEEFDGITAVSAGEKFDAAGFEVRVVGGAHAEIYEGLPGCANVGYVVDGVYHPGDSVFVPDVPVETLLVPTCAPWLKLAEAVDFVRAVKPRRAHSIHDAMLSERGEQIIDRWLDMKGGTEYSRIPVGESVTI</sequence>
<comment type="caution">
    <text evidence="2">The sequence shown here is derived from an EMBL/GenBank/DDBJ whole genome shotgun (WGS) entry which is preliminary data.</text>
</comment>
<evidence type="ECO:0000259" key="1">
    <source>
        <dbReference type="SMART" id="SM00849"/>
    </source>
</evidence>
<keyword evidence="3" id="KW-1185">Reference proteome</keyword>
<feature type="domain" description="Metallo-beta-lactamase" evidence="1">
    <location>
        <begin position="7"/>
        <end position="169"/>
    </location>
</feature>
<dbReference type="Proteomes" id="UP001144280">
    <property type="component" value="Unassembled WGS sequence"/>
</dbReference>
<proteinExistence type="predicted"/>
<gene>
    <name evidence="2" type="ORF">Pa4123_13730</name>
</gene>
<dbReference type="SMART" id="SM00849">
    <property type="entry name" value="Lactamase_B"/>
    <property type="match status" value="1"/>
</dbReference>